<keyword evidence="2" id="KW-0285">Flavoprotein</keyword>
<evidence type="ECO:0000313" key="6">
    <source>
        <dbReference type="Proteomes" id="UP001610432"/>
    </source>
</evidence>
<sequence>METSKVYDVLIVGGGPAGLAAATTLVRQLHTVLIIDSGEYRNAAAQRMHLVPGFDHQDPAVFRAKIRADLETRYSDFVDFRSAKVIKAAGVEGKNHGFELTDDRGKVYKSRTVILANGVRDKVEEMPDGFKECYGRGVFHCLFCHGFEERSCDSAGVLTGGLIQSKQMLMHVIPNAMRLSKHIVLYTNGNETIEADAKSIIPPSSASHITTDSRVITNLALVNDGPKVKITFADGTSKTEGFVASHPNVEHHEPSLAKQLGLDVGPMMDIKLNGPFNATNVPGVFAGGDAATPMRNVMQALHMGGFAGAGCVSSLQQDMLRAGTLYYSQKE</sequence>
<dbReference type="PRINTS" id="PR00469">
    <property type="entry name" value="PNDRDTASEII"/>
</dbReference>
<gene>
    <name evidence="5" type="ORF">BJX67DRAFT_385448</name>
</gene>
<dbReference type="Pfam" id="PF07992">
    <property type="entry name" value="Pyr_redox_2"/>
    <property type="match status" value="1"/>
</dbReference>
<evidence type="ECO:0000256" key="1">
    <source>
        <dbReference type="ARBA" id="ARBA00009333"/>
    </source>
</evidence>
<organism evidence="5 6">
    <name type="scientific">Aspergillus lucknowensis</name>
    <dbReference type="NCBI Taxonomy" id="176173"/>
    <lineage>
        <taxon>Eukaryota</taxon>
        <taxon>Fungi</taxon>
        <taxon>Dikarya</taxon>
        <taxon>Ascomycota</taxon>
        <taxon>Pezizomycotina</taxon>
        <taxon>Eurotiomycetes</taxon>
        <taxon>Eurotiomycetidae</taxon>
        <taxon>Eurotiales</taxon>
        <taxon>Aspergillaceae</taxon>
        <taxon>Aspergillus</taxon>
        <taxon>Aspergillus subgen. Nidulantes</taxon>
    </lineage>
</organism>
<dbReference type="InterPro" id="IPR050097">
    <property type="entry name" value="Ferredoxin-NADP_redctase_2"/>
</dbReference>
<feature type="domain" description="FAD/NAD(P)-binding" evidence="4">
    <location>
        <begin position="7"/>
        <end position="147"/>
    </location>
</feature>
<comment type="similarity">
    <text evidence="1">Belongs to the class-II pyridine nucleotide-disulfide oxidoreductase family.</text>
</comment>
<evidence type="ECO:0000259" key="4">
    <source>
        <dbReference type="Pfam" id="PF07992"/>
    </source>
</evidence>
<comment type="caution">
    <text evidence="5">The sequence shown here is derived from an EMBL/GenBank/DDBJ whole genome shotgun (WGS) entry which is preliminary data.</text>
</comment>
<dbReference type="GeneID" id="98148934"/>
<accession>A0ABR4LDM9</accession>
<dbReference type="PANTHER" id="PTHR48105">
    <property type="entry name" value="THIOREDOXIN REDUCTASE 1-RELATED-RELATED"/>
    <property type="match status" value="1"/>
</dbReference>
<dbReference type="SUPFAM" id="SSF51905">
    <property type="entry name" value="FAD/NAD(P)-binding domain"/>
    <property type="match status" value="1"/>
</dbReference>
<dbReference type="InterPro" id="IPR023753">
    <property type="entry name" value="FAD/NAD-binding_dom"/>
</dbReference>
<dbReference type="PRINTS" id="PR00368">
    <property type="entry name" value="FADPNR"/>
</dbReference>
<keyword evidence="6" id="KW-1185">Reference proteome</keyword>
<evidence type="ECO:0000256" key="2">
    <source>
        <dbReference type="ARBA" id="ARBA00022630"/>
    </source>
</evidence>
<dbReference type="Gene3D" id="3.50.50.60">
    <property type="entry name" value="FAD/NAD(P)-binding domain"/>
    <property type="match status" value="2"/>
</dbReference>
<keyword evidence="3" id="KW-0560">Oxidoreductase</keyword>
<reference evidence="5 6" key="1">
    <citation type="submission" date="2024-07" db="EMBL/GenBank/DDBJ databases">
        <title>Section-level genome sequencing and comparative genomics of Aspergillus sections Usti and Cavernicolus.</title>
        <authorList>
            <consortium name="Lawrence Berkeley National Laboratory"/>
            <person name="Nybo J.L."/>
            <person name="Vesth T.C."/>
            <person name="Theobald S."/>
            <person name="Frisvad J.C."/>
            <person name="Larsen T.O."/>
            <person name="Kjaerboelling I."/>
            <person name="Rothschild-Mancinelli K."/>
            <person name="Lyhne E.K."/>
            <person name="Kogle M.E."/>
            <person name="Barry K."/>
            <person name="Clum A."/>
            <person name="Na H."/>
            <person name="Ledsgaard L."/>
            <person name="Lin J."/>
            <person name="Lipzen A."/>
            <person name="Kuo A."/>
            <person name="Riley R."/>
            <person name="Mondo S."/>
            <person name="Labutti K."/>
            <person name="Haridas S."/>
            <person name="Pangalinan J."/>
            <person name="Salamov A.A."/>
            <person name="Simmons B.A."/>
            <person name="Magnuson J.K."/>
            <person name="Chen J."/>
            <person name="Drula E."/>
            <person name="Henrissat B."/>
            <person name="Wiebenga A."/>
            <person name="Lubbers R.J."/>
            <person name="Gomes A.C."/>
            <person name="Macurrencykelacurrency M.R."/>
            <person name="Stajich J."/>
            <person name="Grigoriev I.V."/>
            <person name="Mortensen U.H."/>
            <person name="De Vries R.P."/>
            <person name="Baker S.E."/>
            <person name="Andersen M.R."/>
        </authorList>
    </citation>
    <scope>NUCLEOTIDE SEQUENCE [LARGE SCALE GENOMIC DNA]</scope>
    <source>
        <strain evidence="5 6">CBS 449.75</strain>
    </source>
</reference>
<dbReference type="EMBL" id="JBFXLQ010000064">
    <property type="protein sequence ID" value="KAL2862641.1"/>
    <property type="molecule type" value="Genomic_DNA"/>
</dbReference>
<evidence type="ECO:0000256" key="3">
    <source>
        <dbReference type="ARBA" id="ARBA00023002"/>
    </source>
</evidence>
<protein>
    <submittedName>
        <fullName evidence="5">Pyridine nucleotide-disulfide oxidoreductase</fullName>
    </submittedName>
</protein>
<proteinExistence type="inferred from homology"/>
<evidence type="ECO:0000313" key="5">
    <source>
        <dbReference type="EMBL" id="KAL2862641.1"/>
    </source>
</evidence>
<dbReference type="Proteomes" id="UP001610432">
    <property type="component" value="Unassembled WGS sequence"/>
</dbReference>
<name>A0ABR4LDM9_9EURO</name>
<dbReference type="InterPro" id="IPR036188">
    <property type="entry name" value="FAD/NAD-bd_sf"/>
</dbReference>
<dbReference type="RefSeq" id="XP_070881620.1">
    <property type="nucleotide sequence ID" value="XM_071033862.1"/>
</dbReference>